<protein>
    <recommendedName>
        <fullName evidence="2">CHAT domain-containing protein</fullName>
    </recommendedName>
</protein>
<dbReference type="Gene3D" id="1.25.40.10">
    <property type="entry name" value="Tetratricopeptide repeat domain"/>
    <property type="match status" value="2"/>
</dbReference>
<organism evidence="3">
    <name type="scientific">uncultured Sulfurovum sp</name>
    <dbReference type="NCBI Taxonomy" id="269237"/>
    <lineage>
        <taxon>Bacteria</taxon>
        <taxon>Pseudomonadati</taxon>
        <taxon>Campylobacterota</taxon>
        <taxon>Epsilonproteobacteria</taxon>
        <taxon>Campylobacterales</taxon>
        <taxon>Sulfurovaceae</taxon>
        <taxon>Sulfurovum</taxon>
        <taxon>environmental samples</taxon>
    </lineage>
</organism>
<dbReference type="PANTHER" id="PTHR10098:SF108">
    <property type="entry name" value="TETRATRICOPEPTIDE REPEAT PROTEIN 28"/>
    <property type="match status" value="1"/>
</dbReference>
<evidence type="ECO:0000259" key="2">
    <source>
        <dbReference type="Pfam" id="PF12770"/>
    </source>
</evidence>
<dbReference type="PANTHER" id="PTHR10098">
    <property type="entry name" value="RAPSYN-RELATED"/>
    <property type="match status" value="1"/>
</dbReference>
<dbReference type="Pfam" id="PF12770">
    <property type="entry name" value="CHAT"/>
    <property type="match status" value="1"/>
</dbReference>
<feature type="domain" description="CHAT" evidence="2">
    <location>
        <begin position="554"/>
        <end position="849"/>
    </location>
</feature>
<dbReference type="SMART" id="SM00028">
    <property type="entry name" value="TPR"/>
    <property type="match status" value="5"/>
</dbReference>
<reference evidence="3" key="1">
    <citation type="submission" date="2020-01" db="EMBL/GenBank/DDBJ databases">
        <authorList>
            <person name="Meier V. D."/>
            <person name="Meier V D."/>
        </authorList>
    </citation>
    <scope>NUCLEOTIDE SEQUENCE</scope>
    <source>
        <strain evidence="3">HLG_WM_MAG_06</strain>
    </source>
</reference>
<dbReference type="AlphaFoldDB" id="A0A6S6U0H4"/>
<gene>
    <name evidence="3" type="ORF">HELGO_WM9240</name>
</gene>
<dbReference type="PROSITE" id="PS50005">
    <property type="entry name" value="TPR"/>
    <property type="match status" value="3"/>
</dbReference>
<feature type="repeat" description="TPR" evidence="1">
    <location>
        <begin position="157"/>
        <end position="190"/>
    </location>
</feature>
<feature type="repeat" description="TPR" evidence="1">
    <location>
        <begin position="195"/>
        <end position="228"/>
    </location>
</feature>
<keyword evidence="1" id="KW-0802">TPR repeat</keyword>
<dbReference type="PROSITE" id="PS50293">
    <property type="entry name" value="TPR_REGION"/>
    <property type="match status" value="1"/>
</dbReference>
<dbReference type="InterPro" id="IPR011990">
    <property type="entry name" value="TPR-like_helical_dom_sf"/>
</dbReference>
<dbReference type="EMBL" id="CACVAP010000102">
    <property type="protein sequence ID" value="CAA6822263.1"/>
    <property type="molecule type" value="Genomic_DNA"/>
</dbReference>
<sequence>MKFFIILLLILTISHTKELNIATANLTTEEMKRFKGNKAFSLEERKRIVERINHNTAKLLGLQKSKRAWNNILKNQVQQAVKLGMVNETFWAITLLENALKITEAKMSDNKRILLKLYSDLGSMYILDTQYPKGIKYTKKTIQLYKTINRPPPFLLQASYHYLGFAYRGLGDYQEALKYYQQALSLAKSNPSARVSSYAALADLSNELKDYKKSISYSQKALELTQHNPIFSNATYMNLSYSLLKLKQYKKALQHAKSASNTAKNIWGEEHINMDPYYVLLGVIYTKLEDYDKALSYLKRSINLLIKIDNKPLALASRYQLLSQTYSKIKKAKKAYTSIDKGFTLFNKARSQYFGQVNHFHKRKLSLQQIDFIATLMEVSFETKQGKEKTFNRWLNYKRSIFDIEDSLKLLHTNTSDLKVKHYIDSLFTNQRALARLSLNPPTEFQKLGNYNKKVRKIKEEISKEEIFLTQKILSLDKKAINYQEISTILKSDELYIDFAKMEENYYIFTLNKQNNFTFQKLTKNETEQIDKIIIRIREDAGKHDHTRISQKRYTKLYNLIIKKLDIQNKTSLIISPDGLLGLIPFEAFYDGEHYLVEKTDIRYIPSGKEFVKLYQNKTTPKNQNVVLFSEVDFNKSNSTQTNRGSVFDKLEANWAKLKFSKYETEVIKKVFKENVKYFLENNASEKNLLSVNAPKILHLSTHGFSPKNNKTINPMEKSFILLSGANASIRNERGDGIISGLELAGLNLKGTELVVLSACQTGVGKVEETEGISGLSKAFIKAGAKHIVMSLWNVDDEATSKLMRYFYQNIQSGDNYTIALNKAKRSMIKSKNLRESHPYYWSGFIGSGY</sequence>
<dbReference type="Pfam" id="PF13424">
    <property type="entry name" value="TPR_12"/>
    <property type="match status" value="2"/>
</dbReference>
<accession>A0A6S6U0H4</accession>
<evidence type="ECO:0000313" key="3">
    <source>
        <dbReference type="EMBL" id="CAA6822263.1"/>
    </source>
</evidence>
<feature type="repeat" description="TPR" evidence="1">
    <location>
        <begin position="275"/>
        <end position="308"/>
    </location>
</feature>
<dbReference type="SUPFAM" id="SSF48452">
    <property type="entry name" value="TPR-like"/>
    <property type="match status" value="2"/>
</dbReference>
<name>A0A6S6U0H4_9BACT</name>
<proteinExistence type="predicted"/>
<evidence type="ECO:0000256" key="1">
    <source>
        <dbReference type="PROSITE-ProRule" id="PRU00339"/>
    </source>
</evidence>
<dbReference type="InterPro" id="IPR024983">
    <property type="entry name" value="CHAT_dom"/>
</dbReference>
<dbReference type="InterPro" id="IPR019734">
    <property type="entry name" value="TPR_rpt"/>
</dbReference>